<evidence type="ECO:0000256" key="1">
    <source>
        <dbReference type="SAM" id="MobiDB-lite"/>
    </source>
</evidence>
<dbReference type="EMBL" id="LABX01000146">
    <property type="protein sequence ID" value="KMO31790.1"/>
    <property type="molecule type" value="Genomic_DNA"/>
</dbReference>
<dbReference type="PATRIC" id="fig|270351.6.peg.1386"/>
<protein>
    <submittedName>
        <fullName evidence="2">Uncharacterized protein</fullName>
    </submittedName>
</protein>
<dbReference type="OrthoDB" id="7477898at2"/>
<dbReference type="Proteomes" id="UP000035929">
    <property type="component" value="Unassembled WGS sequence"/>
</dbReference>
<name>A0A0J6S998_9HYPH</name>
<accession>A0A0J6S998</accession>
<feature type="compositionally biased region" description="Basic residues" evidence="1">
    <location>
        <begin position="126"/>
        <end position="136"/>
    </location>
</feature>
<sequence length="181" mass="19234">MSMETHLTPSGLPDAGSVHAGPMNPPVVQAASVEAWQALVAPGDVFRHPREVLSHPHLSRTEKRAILASWASDACALENVPGLRCLTGCRAEPVPVDAVLGALAELDPGSSQHESSSDAVAPATRRPPRRRSRGMRNLHVFLRPGRRDDDDDLPPCPAAAMPVPRPRTPPNAAARVLCVPA</sequence>
<feature type="region of interest" description="Disordered" evidence="1">
    <location>
        <begin position="107"/>
        <end position="171"/>
    </location>
</feature>
<reference evidence="2 3" key="1">
    <citation type="submission" date="2015-03" db="EMBL/GenBank/DDBJ databases">
        <title>Genome sequencing of Methylobacterium aquaticum DSM16371 type strain.</title>
        <authorList>
            <person name="Chaudhry V."/>
            <person name="Patil P.B."/>
        </authorList>
    </citation>
    <scope>NUCLEOTIDE SEQUENCE [LARGE SCALE GENOMIC DNA]</scope>
    <source>
        <strain evidence="2 3">DSM 16371</strain>
    </source>
</reference>
<comment type="caution">
    <text evidence="2">The sequence shown here is derived from an EMBL/GenBank/DDBJ whole genome shotgun (WGS) entry which is preliminary data.</text>
</comment>
<feature type="compositionally biased region" description="Polar residues" evidence="1">
    <location>
        <begin position="109"/>
        <end position="118"/>
    </location>
</feature>
<feature type="region of interest" description="Disordered" evidence="1">
    <location>
        <begin position="1"/>
        <end position="23"/>
    </location>
</feature>
<proteinExistence type="predicted"/>
<dbReference type="RefSeq" id="WP_048465295.1">
    <property type="nucleotide sequence ID" value="NZ_LABX01000146.1"/>
</dbReference>
<organism evidence="2 3">
    <name type="scientific">Methylobacterium aquaticum</name>
    <dbReference type="NCBI Taxonomy" id="270351"/>
    <lineage>
        <taxon>Bacteria</taxon>
        <taxon>Pseudomonadati</taxon>
        <taxon>Pseudomonadota</taxon>
        <taxon>Alphaproteobacteria</taxon>
        <taxon>Hyphomicrobiales</taxon>
        <taxon>Methylobacteriaceae</taxon>
        <taxon>Methylobacterium</taxon>
    </lineage>
</organism>
<evidence type="ECO:0000313" key="2">
    <source>
        <dbReference type="EMBL" id="KMO31790.1"/>
    </source>
</evidence>
<dbReference type="AlphaFoldDB" id="A0A0J6S998"/>
<evidence type="ECO:0000313" key="3">
    <source>
        <dbReference type="Proteomes" id="UP000035929"/>
    </source>
</evidence>
<gene>
    <name evidence="2" type="ORF">VP06_18785</name>
</gene>